<evidence type="ECO:0000313" key="3">
    <source>
        <dbReference type="Proteomes" id="UP000315226"/>
    </source>
</evidence>
<dbReference type="AlphaFoldDB" id="A0A4Y3RF57"/>
<accession>A0A4Y3RF57</accession>
<keyword evidence="1" id="KW-0812">Transmembrane</keyword>
<dbReference type="Proteomes" id="UP000315226">
    <property type="component" value="Unassembled WGS sequence"/>
</dbReference>
<dbReference type="EMBL" id="BJMN01000011">
    <property type="protein sequence ID" value="GEB56295.1"/>
    <property type="molecule type" value="Genomic_DNA"/>
</dbReference>
<name>A0A4Y3RF57_9ACTN</name>
<reference evidence="2 3" key="1">
    <citation type="submission" date="2019-06" db="EMBL/GenBank/DDBJ databases">
        <title>Whole genome shotgun sequence of Streptomyces gardneri NBRC 12865.</title>
        <authorList>
            <person name="Hosoyama A."/>
            <person name="Uohara A."/>
            <person name="Ohji S."/>
            <person name="Ichikawa N."/>
        </authorList>
    </citation>
    <scope>NUCLEOTIDE SEQUENCE [LARGE SCALE GENOMIC DNA]</scope>
    <source>
        <strain evidence="2 3">NBRC 12865</strain>
    </source>
</reference>
<keyword evidence="3" id="KW-1185">Reference proteome</keyword>
<evidence type="ECO:0000313" key="2">
    <source>
        <dbReference type="EMBL" id="GEB56295.1"/>
    </source>
</evidence>
<organism evidence="2 3">
    <name type="scientific">Streptomyces gardneri</name>
    <dbReference type="NCBI Taxonomy" id="66892"/>
    <lineage>
        <taxon>Bacteria</taxon>
        <taxon>Bacillati</taxon>
        <taxon>Actinomycetota</taxon>
        <taxon>Actinomycetes</taxon>
        <taxon>Kitasatosporales</taxon>
        <taxon>Streptomycetaceae</taxon>
        <taxon>Streptomyces</taxon>
    </lineage>
</organism>
<sequence length="177" mass="19844">MVMNSGRDGRQGDIRSTVHLVYRPTRDDIHTAVLVRERCRRLHLVRWGLAGLLAAVALLILASPTSAPSSSLAPAVLAVLIWSLPYAQSHHALKTVSWQGEYRVSVSETGVSAESEHVTLLQRWSVFRGYRETRDHVVLLSRDPNILLVEVLPKRGLRSLEDTERLLDLVGHHLPRV</sequence>
<feature type="transmembrane region" description="Helical" evidence="1">
    <location>
        <begin position="44"/>
        <end position="63"/>
    </location>
</feature>
<protein>
    <recommendedName>
        <fullName evidence="4">YcxB-like protein domain-containing protein</fullName>
    </recommendedName>
</protein>
<dbReference type="RefSeq" id="WP_141295181.1">
    <property type="nucleotide sequence ID" value="NZ_BJMN01000011.1"/>
</dbReference>
<evidence type="ECO:0008006" key="4">
    <source>
        <dbReference type="Google" id="ProtNLM"/>
    </source>
</evidence>
<gene>
    <name evidence="2" type="ORF">SGA01_19000</name>
</gene>
<dbReference type="OrthoDB" id="4327547at2"/>
<comment type="caution">
    <text evidence="2">The sequence shown here is derived from an EMBL/GenBank/DDBJ whole genome shotgun (WGS) entry which is preliminary data.</text>
</comment>
<evidence type="ECO:0000256" key="1">
    <source>
        <dbReference type="SAM" id="Phobius"/>
    </source>
</evidence>
<proteinExistence type="predicted"/>
<keyword evidence="1" id="KW-0472">Membrane</keyword>
<keyword evidence="1" id="KW-1133">Transmembrane helix</keyword>